<dbReference type="AlphaFoldDB" id="A0A7S3Q9Y7"/>
<sequence length="587" mass="64398">MKSHSISLLLLHVLKYASSLNAETLPPKAKAKDPRSKPSSFKRNLNEARAARWYELGQGVLTLVENENFSGEAGHCVATSSDGQILAVSSPLYRNKNKNELNNGRVRVFGFDPIRDKWVNMGSDIMGEEFSEFGSSISMDSFGKTLVIGMPVHDNDSGKEAGSVKVYSFENVGGTGEEEWIQMGPILKGENQYDHFGAAVSMSHDGRGIAVGSPNEEVLIDGNIREEVGVVRLYKHNPEEWTRLYKHNPEEWTRLYKHNPEEWVEIAKIKGGLGFEHFGTAIGLGWNRQNAIELGWNRQNLVVGAPDHGPYGSGMIRFFDFNGENGAYTQVGEVPSVWAGDRFGVAVDMSWDGKTVIAGAPRHKGNDYMALSGHAHVYQRVEVVNATDSSEPPSIKWERKGQSLVGLEQGDQAGTSVSVSGDGNTVAVGSAYSDKMGKNSGRIKIYLWDGVDSWEDMDLDVEGHGPLDYLGTSVSISQDGTEVAVGAPGGQYAKIFALRSTQPPTMSPIAFKEETDIIAKKSKKRVGGFRVFFNILVIALLTITCIFGVFKAGQFFMRKMKDGKLEAVPPSDLEMRMKEDGEEGEML</sequence>
<keyword evidence="2" id="KW-0732">Signal</keyword>
<feature type="chain" id="PRO_5030717599" evidence="2">
    <location>
        <begin position="20"/>
        <end position="587"/>
    </location>
</feature>
<dbReference type="PANTHER" id="PTHR36220">
    <property type="entry name" value="UNNAMED PRODUCT"/>
    <property type="match status" value="1"/>
</dbReference>
<dbReference type="PANTHER" id="PTHR36220:SF1">
    <property type="entry name" value="GAMMA TUBULIN COMPLEX COMPONENT C-TERMINAL DOMAIN-CONTAINING PROTEIN"/>
    <property type="match status" value="1"/>
</dbReference>
<protein>
    <submittedName>
        <fullName evidence="3">Uncharacterized protein</fullName>
    </submittedName>
</protein>
<proteinExistence type="predicted"/>
<dbReference type="SUPFAM" id="SSF82171">
    <property type="entry name" value="DPP6 N-terminal domain-like"/>
    <property type="match status" value="1"/>
</dbReference>
<name>A0A7S3Q9Y7_9STRA</name>
<evidence type="ECO:0000256" key="1">
    <source>
        <dbReference type="SAM" id="Phobius"/>
    </source>
</evidence>
<evidence type="ECO:0000256" key="2">
    <source>
        <dbReference type="SAM" id="SignalP"/>
    </source>
</evidence>
<reference evidence="3" key="1">
    <citation type="submission" date="2021-01" db="EMBL/GenBank/DDBJ databases">
        <authorList>
            <person name="Corre E."/>
            <person name="Pelletier E."/>
            <person name="Niang G."/>
            <person name="Scheremetjew M."/>
            <person name="Finn R."/>
            <person name="Kale V."/>
            <person name="Holt S."/>
            <person name="Cochrane G."/>
            <person name="Meng A."/>
            <person name="Brown T."/>
            <person name="Cohen L."/>
        </authorList>
    </citation>
    <scope>NUCLEOTIDE SEQUENCE</scope>
    <source>
        <strain evidence="3">MM31A-1</strain>
    </source>
</reference>
<dbReference type="EMBL" id="HBIO01019665">
    <property type="protein sequence ID" value="CAE0470280.1"/>
    <property type="molecule type" value="Transcribed_RNA"/>
</dbReference>
<feature type="transmembrane region" description="Helical" evidence="1">
    <location>
        <begin position="531"/>
        <end position="550"/>
    </location>
</feature>
<gene>
    <name evidence="3" type="ORF">CDEB00056_LOCUS15133</name>
</gene>
<evidence type="ECO:0000313" key="3">
    <source>
        <dbReference type="EMBL" id="CAE0470280.1"/>
    </source>
</evidence>
<dbReference type="SMART" id="SM00191">
    <property type="entry name" value="Int_alpha"/>
    <property type="match status" value="3"/>
</dbReference>
<organism evidence="3">
    <name type="scientific">Chaetoceros debilis</name>
    <dbReference type="NCBI Taxonomy" id="122233"/>
    <lineage>
        <taxon>Eukaryota</taxon>
        <taxon>Sar</taxon>
        <taxon>Stramenopiles</taxon>
        <taxon>Ochrophyta</taxon>
        <taxon>Bacillariophyta</taxon>
        <taxon>Coscinodiscophyceae</taxon>
        <taxon>Chaetocerotophycidae</taxon>
        <taxon>Chaetocerotales</taxon>
        <taxon>Chaetocerotaceae</taxon>
        <taxon>Chaetoceros</taxon>
    </lineage>
</organism>
<keyword evidence="1" id="KW-0812">Transmembrane</keyword>
<accession>A0A7S3Q9Y7</accession>
<keyword evidence="1" id="KW-1133">Transmembrane helix</keyword>
<feature type="signal peptide" evidence="2">
    <location>
        <begin position="1"/>
        <end position="19"/>
    </location>
</feature>
<dbReference type="InterPro" id="IPR028994">
    <property type="entry name" value="Integrin_alpha_N"/>
</dbReference>
<dbReference type="Gene3D" id="2.130.10.130">
    <property type="entry name" value="Integrin alpha, N-terminal"/>
    <property type="match status" value="2"/>
</dbReference>
<dbReference type="InterPro" id="IPR013519">
    <property type="entry name" value="Int_alpha_beta-p"/>
</dbReference>
<keyword evidence="1" id="KW-0472">Membrane</keyword>